<organism evidence="1 2">
    <name type="scientific">Diphasiastrum complanatum</name>
    <name type="common">Issler's clubmoss</name>
    <name type="synonym">Lycopodium complanatum</name>
    <dbReference type="NCBI Taxonomy" id="34168"/>
    <lineage>
        <taxon>Eukaryota</taxon>
        <taxon>Viridiplantae</taxon>
        <taxon>Streptophyta</taxon>
        <taxon>Embryophyta</taxon>
        <taxon>Tracheophyta</taxon>
        <taxon>Lycopodiopsida</taxon>
        <taxon>Lycopodiales</taxon>
        <taxon>Lycopodiaceae</taxon>
        <taxon>Lycopodioideae</taxon>
        <taxon>Diphasiastrum</taxon>
    </lineage>
</organism>
<comment type="caution">
    <text evidence="1">The sequence shown here is derived from an EMBL/GenBank/DDBJ whole genome shotgun (WGS) entry which is preliminary data.</text>
</comment>
<dbReference type="Proteomes" id="UP001162992">
    <property type="component" value="Chromosome 3"/>
</dbReference>
<reference evidence="2" key="1">
    <citation type="journal article" date="2024" name="Proc. Natl. Acad. Sci. U.S.A.">
        <title>Extraordinary preservation of gene collinearity over three hundred million years revealed in homosporous lycophytes.</title>
        <authorList>
            <person name="Li C."/>
            <person name="Wickell D."/>
            <person name="Kuo L.Y."/>
            <person name="Chen X."/>
            <person name="Nie B."/>
            <person name="Liao X."/>
            <person name="Peng D."/>
            <person name="Ji J."/>
            <person name="Jenkins J."/>
            <person name="Williams M."/>
            <person name="Shu S."/>
            <person name="Plott C."/>
            <person name="Barry K."/>
            <person name="Rajasekar S."/>
            <person name="Grimwood J."/>
            <person name="Han X."/>
            <person name="Sun S."/>
            <person name="Hou Z."/>
            <person name="He W."/>
            <person name="Dai G."/>
            <person name="Sun C."/>
            <person name="Schmutz J."/>
            <person name="Leebens-Mack J.H."/>
            <person name="Li F.W."/>
            <person name="Wang L."/>
        </authorList>
    </citation>
    <scope>NUCLEOTIDE SEQUENCE [LARGE SCALE GENOMIC DNA]</scope>
    <source>
        <strain evidence="2">cv. PW_Plant_1</strain>
    </source>
</reference>
<sequence>MSGSVAAMLASSPALWTPASCSSRQVYLSFAGLRLNSAVLRFSRSTSSYNVRFSVVEKQCCQRSGKGSRKVCVEASSNGTPQPFDYDVIIIGAGVGGHGAALHAVEQGLKTAIIEGDTVGGTCVNRGCVPSKALLAVSGRMRELKDEHHLKALGIQVSVTSLSDDILNVEAAKFSFFIFRLYSVMPFIHKKLIITCK</sequence>
<keyword evidence="2" id="KW-1185">Reference proteome</keyword>
<accession>A0ACC2EA24</accession>
<name>A0ACC2EA24_DIPCM</name>
<dbReference type="EMBL" id="CM055094">
    <property type="protein sequence ID" value="KAJ7563359.1"/>
    <property type="molecule type" value="Genomic_DNA"/>
</dbReference>
<gene>
    <name evidence="1" type="ORF">O6H91_03G106700</name>
</gene>
<proteinExistence type="predicted"/>
<evidence type="ECO:0000313" key="1">
    <source>
        <dbReference type="EMBL" id="KAJ7563359.1"/>
    </source>
</evidence>
<protein>
    <submittedName>
        <fullName evidence="1">Uncharacterized protein</fullName>
    </submittedName>
</protein>
<evidence type="ECO:0000313" key="2">
    <source>
        <dbReference type="Proteomes" id="UP001162992"/>
    </source>
</evidence>